<feature type="region of interest" description="Disordered" evidence="1">
    <location>
        <begin position="1"/>
        <end position="30"/>
    </location>
</feature>
<protein>
    <submittedName>
        <fullName evidence="3">Uncharacterized protein</fullName>
    </submittedName>
</protein>
<accession>A0A4S4KM58</accession>
<dbReference type="AlphaFoldDB" id="A0A4S4KM58"/>
<evidence type="ECO:0000313" key="3">
    <source>
        <dbReference type="EMBL" id="THG99594.1"/>
    </source>
</evidence>
<dbReference type="OrthoDB" id="3268790at2759"/>
<dbReference type="EMBL" id="SGPK01000678">
    <property type="protein sequence ID" value="THG99594.1"/>
    <property type="molecule type" value="Genomic_DNA"/>
</dbReference>
<feature type="compositionally biased region" description="Polar residues" evidence="1">
    <location>
        <begin position="1"/>
        <end position="17"/>
    </location>
</feature>
<evidence type="ECO:0000256" key="2">
    <source>
        <dbReference type="SAM" id="Phobius"/>
    </source>
</evidence>
<dbReference type="Proteomes" id="UP000308199">
    <property type="component" value="Unassembled WGS sequence"/>
</dbReference>
<gene>
    <name evidence="3" type="ORF">EW145_g7237</name>
</gene>
<feature type="transmembrane region" description="Helical" evidence="2">
    <location>
        <begin position="69"/>
        <end position="94"/>
    </location>
</feature>
<keyword evidence="2" id="KW-0472">Membrane</keyword>
<evidence type="ECO:0000256" key="1">
    <source>
        <dbReference type="SAM" id="MobiDB-lite"/>
    </source>
</evidence>
<name>A0A4S4KM58_9AGAM</name>
<keyword evidence="2" id="KW-0812">Transmembrane</keyword>
<sequence>MSTMSHTVQKAQDSSSFGGHRQPAPSTHYGAEEGPIIIEVFDLNRRDQFVEWVWDHQNRKRFVERVANILNSILLFLGSIWSVISVSVYVTGYWEITQKKKYCFGPAPNPIPSQLPGEQVNVVVNELEAIIKHSFWPHLEATMGSPNDENSGHDYDIRPETEVFHGLFRSADVCAATYLLPRQRRVFIYSRYELFPVPTAEQVGEAYAEYAVVNDMPDVFTPLKSGYIRGTEALRAARRAGWRSEL</sequence>
<keyword evidence="2" id="KW-1133">Transmembrane helix</keyword>
<evidence type="ECO:0000313" key="4">
    <source>
        <dbReference type="Proteomes" id="UP000308199"/>
    </source>
</evidence>
<reference evidence="3 4" key="1">
    <citation type="submission" date="2019-02" db="EMBL/GenBank/DDBJ databases">
        <title>Genome sequencing of the rare red list fungi Phellinidium pouzarii.</title>
        <authorList>
            <person name="Buettner E."/>
            <person name="Kellner H."/>
        </authorList>
    </citation>
    <scope>NUCLEOTIDE SEQUENCE [LARGE SCALE GENOMIC DNA]</scope>
    <source>
        <strain evidence="3 4">DSM 108285</strain>
    </source>
</reference>
<keyword evidence="4" id="KW-1185">Reference proteome</keyword>
<organism evidence="3 4">
    <name type="scientific">Phellinidium pouzarii</name>
    <dbReference type="NCBI Taxonomy" id="167371"/>
    <lineage>
        <taxon>Eukaryota</taxon>
        <taxon>Fungi</taxon>
        <taxon>Dikarya</taxon>
        <taxon>Basidiomycota</taxon>
        <taxon>Agaricomycotina</taxon>
        <taxon>Agaricomycetes</taxon>
        <taxon>Hymenochaetales</taxon>
        <taxon>Hymenochaetaceae</taxon>
        <taxon>Phellinidium</taxon>
    </lineage>
</organism>
<comment type="caution">
    <text evidence="3">The sequence shown here is derived from an EMBL/GenBank/DDBJ whole genome shotgun (WGS) entry which is preliminary data.</text>
</comment>
<proteinExistence type="predicted"/>